<dbReference type="InterPro" id="IPR036291">
    <property type="entry name" value="NAD(P)-bd_dom_sf"/>
</dbReference>
<evidence type="ECO:0000256" key="1">
    <source>
        <dbReference type="ARBA" id="ARBA00023002"/>
    </source>
</evidence>
<feature type="domain" description="Gfo/Idh/MocA-like oxidoreductase N-terminal" evidence="3">
    <location>
        <begin position="5"/>
        <end position="132"/>
    </location>
</feature>
<protein>
    <submittedName>
        <fullName evidence="4">Oxidoreductase, putative</fullName>
    </submittedName>
</protein>
<feature type="region of interest" description="Disordered" evidence="2">
    <location>
        <begin position="169"/>
        <end position="245"/>
    </location>
</feature>
<dbReference type="GO" id="GO:0000166">
    <property type="term" value="F:nucleotide binding"/>
    <property type="evidence" value="ECO:0007669"/>
    <property type="project" value="InterPro"/>
</dbReference>
<dbReference type="GO" id="GO:0016491">
    <property type="term" value="F:oxidoreductase activity"/>
    <property type="evidence" value="ECO:0007669"/>
    <property type="project" value="UniProtKB-KW"/>
</dbReference>
<proteinExistence type="predicted"/>
<evidence type="ECO:0000313" key="5">
    <source>
        <dbReference type="Proteomes" id="UP000008311"/>
    </source>
</evidence>
<dbReference type="eggNOG" id="KOG2742">
    <property type="taxonomic scope" value="Eukaryota"/>
</dbReference>
<dbReference type="PANTHER" id="PTHR43818:SF11">
    <property type="entry name" value="BCDNA.GH03377"/>
    <property type="match status" value="1"/>
</dbReference>
<gene>
    <name evidence="4" type="ORF">RCOM_0307330</name>
</gene>
<dbReference type="Proteomes" id="UP000008311">
    <property type="component" value="Unassembled WGS sequence"/>
</dbReference>
<feature type="compositionally biased region" description="Low complexity" evidence="2">
    <location>
        <begin position="201"/>
        <end position="211"/>
    </location>
</feature>
<dbReference type="Gene3D" id="3.40.50.720">
    <property type="entry name" value="NAD(P)-binding Rossmann-like Domain"/>
    <property type="match status" value="1"/>
</dbReference>
<dbReference type="InParanoid" id="B9TCB8"/>
<accession>B9TCB8</accession>
<evidence type="ECO:0000313" key="4">
    <source>
        <dbReference type="EMBL" id="EEF26495.1"/>
    </source>
</evidence>
<dbReference type="EMBL" id="EQ977148">
    <property type="protein sequence ID" value="EEF26495.1"/>
    <property type="molecule type" value="Genomic_DNA"/>
</dbReference>
<reference evidence="5" key="1">
    <citation type="journal article" date="2010" name="Nat. Biotechnol.">
        <title>Draft genome sequence of the oilseed species Ricinus communis.</title>
        <authorList>
            <person name="Chan A.P."/>
            <person name="Crabtree J."/>
            <person name="Zhao Q."/>
            <person name="Lorenzi H."/>
            <person name="Orvis J."/>
            <person name="Puiu D."/>
            <person name="Melake-Berhan A."/>
            <person name="Jones K.M."/>
            <person name="Redman J."/>
            <person name="Chen G."/>
            <person name="Cahoon E.B."/>
            <person name="Gedil M."/>
            <person name="Stanke M."/>
            <person name="Haas B.J."/>
            <person name="Wortman J.R."/>
            <person name="Fraser-Liggett C.M."/>
            <person name="Ravel J."/>
            <person name="Rabinowicz P.D."/>
        </authorList>
    </citation>
    <scope>NUCLEOTIDE SEQUENCE [LARGE SCALE GENOMIC DNA]</scope>
    <source>
        <strain evidence="5">cv. Hale</strain>
    </source>
</reference>
<name>B9TCB8_RICCO</name>
<evidence type="ECO:0000259" key="3">
    <source>
        <dbReference type="Pfam" id="PF01408"/>
    </source>
</evidence>
<sequence length="245" mass="26934">MTKVMNVAMIGGGFMGKAHAMAYASMPMFFWPAPAIPHRKVVVDVTDGMAEEARQRYGFEEASSDWRAVVNRPDVDVVDICTPNNVHAEIAIEAAKAGKHIICEKPLARTVGEARAMHDAVKAAGVIHMVAFNYRRTPAVALAKKYIEEGRIGRILNSAAPICRTGRQTRIHPFPGASRRRSPAPARSATSPPMSWISLITSSARLPRSTRSPPPTTRRGRCSRVASTNSARRRRLRTPNAARWM</sequence>
<dbReference type="PANTHER" id="PTHR43818">
    <property type="entry name" value="BCDNA.GH03377"/>
    <property type="match status" value="1"/>
</dbReference>
<feature type="compositionally biased region" description="Low complexity" evidence="2">
    <location>
        <begin position="183"/>
        <end position="193"/>
    </location>
</feature>
<dbReference type="STRING" id="3988.B9TCB8"/>
<keyword evidence="1" id="KW-0560">Oxidoreductase</keyword>
<keyword evidence="5" id="KW-1185">Reference proteome</keyword>
<dbReference type="SUPFAM" id="SSF51735">
    <property type="entry name" value="NAD(P)-binding Rossmann-fold domains"/>
    <property type="match status" value="1"/>
</dbReference>
<dbReference type="InterPro" id="IPR050463">
    <property type="entry name" value="Gfo/Idh/MocA_oxidrdct_glycsds"/>
</dbReference>
<dbReference type="AlphaFoldDB" id="B9TCB8"/>
<dbReference type="InterPro" id="IPR000683">
    <property type="entry name" value="Gfo/Idh/MocA-like_OxRdtase_N"/>
</dbReference>
<evidence type="ECO:0000256" key="2">
    <source>
        <dbReference type="SAM" id="MobiDB-lite"/>
    </source>
</evidence>
<dbReference type="Pfam" id="PF01408">
    <property type="entry name" value="GFO_IDH_MocA"/>
    <property type="match status" value="1"/>
</dbReference>
<organism evidence="4 5">
    <name type="scientific">Ricinus communis</name>
    <name type="common">Castor bean</name>
    <dbReference type="NCBI Taxonomy" id="3988"/>
    <lineage>
        <taxon>Eukaryota</taxon>
        <taxon>Viridiplantae</taxon>
        <taxon>Streptophyta</taxon>
        <taxon>Embryophyta</taxon>
        <taxon>Tracheophyta</taxon>
        <taxon>Spermatophyta</taxon>
        <taxon>Magnoliopsida</taxon>
        <taxon>eudicotyledons</taxon>
        <taxon>Gunneridae</taxon>
        <taxon>Pentapetalae</taxon>
        <taxon>rosids</taxon>
        <taxon>fabids</taxon>
        <taxon>Malpighiales</taxon>
        <taxon>Euphorbiaceae</taxon>
        <taxon>Acalyphoideae</taxon>
        <taxon>Acalypheae</taxon>
        <taxon>Ricinus</taxon>
    </lineage>
</organism>